<evidence type="ECO:0000256" key="1">
    <source>
        <dbReference type="SAM" id="MobiDB-lite"/>
    </source>
</evidence>
<dbReference type="AlphaFoldDB" id="Q23CJ2"/>
<accession>Q23CJ2</accession>
<feature type="region of interest" description="Disordered" evidence="1">
    <location>
        <begin position="372"/>
        <end position="391"/>
    </location>
</feature>
<dbReference type="GO" id="GO:0005886">
    <property type="term" value="C:plasma membrane"/>
    <property type="evidence" value="ECO:0007669"/>
    <property type="project" value="TreeGrafter"/>
</dbReference>
<evidence type="ECO:0000259" key="2">
    <source>
        <dbReference type="Pfam" id="PF06911"/>
    </source>
</evidence>
<gene>
    <name evidence="3" type="ORF">TTHERM_00856670</name>
</gene>
<dbReference type="PANTHER" id="PTHR21068">
    <property type="entry name" value="SPARTIN"/>
    <property type="match status" value="1"/>
</dbReference>
<feature type="compositionally biased region" description="Acidic residues" evidence="1">
    <location>
        <begin position="121"/>
        <end position="132"/>
    </location>
</feature>
<dbReference type="Pfam" id="PF06911">
    <property type="entry name" value="Senescence"/>
    <property type="match status" value="1"/>
</dbReference>
<dbReference type="PANTHER" id="PTHR21068:SF43">
    <property type="entry name" value="SPARTIN"/>
    <property type="match status" value="1"/>
</dbReference>
<dbReference type="InterPro" id="IPR009686">
    <property type="entry name" value="Senescence/spartin_C"/>
</dbReference>
<name>Q23CJ2_TETTS</name>
<reference evidence="4" key="1">
    <citation type="journal article" date="2006" name="PLoS Biol.">
        <title>Macronuclear genome sequence of the ciliate Tetrahymena thermophila, a model eukaryote.</title>
        <authorList>
            <person name="Eisen J.A."/>
            <person name="Coyne R.S."/>
            <person name="Wu M."/>
            <person name="Wu D."/>
            <person name="Thiagarajan M."/>
            <person name="Wortman J.R."/>
            <person name="Badger J.H."/>
            <person name="Ren Q."/>
            <person name="Amedeo P."/>
            <person name="Jones K.M."/>
            <person name="Tallon L.J."/>
            <person name="Delcher A.L."/>
            <person name="Salzberg S.L."/>
            <person name="Silva J.C."/>
            <person name="Haas B.J."/>
            <person name="Majoros W.H."/>
            <person name="Farzad M."/>
            <person name="Carlton J.M."/>
            <person name="Smith R.K. Jr."/>
            <person name="Garg J."/>
            <person name="Pearlman R.E."/>
            <person name="Karrer K.M."/>
            <person name="Sun L."/>
            <person name="Manning G."/>
            <person name="Elde N.C."/>
            <person name="Turkewitz A.P."/>
            <person name="Asai D.J."/>
            <person name="Wilkes D.E."/>
            <person name="Wang Y."/>
            <person name="Cai H."/>
            <person name="Collins K."/>
            <person name="Stewart B.A."/>
            <person name="Lee S.R."/>
            <person name="Wilamowska K."/>
            <person name="Weinberg Z."/>
            <person name="Ruzzo W.L."/>
            <person name="Wloga D."/>
            <person name="Gaertig J."/>
            <person name="Frankel J."/>
            <person name="Tsao C.-C."/>
            <person name="Gorovsky M.A."/>
            <person name="Keeling P.J."/>
            <person name="Waller R.F."/>
            <person name="Patron N.J."/>
            <person name="Cherry J.M."/>
            <person name="Stover N.A."/>
            <person name="Krieger C.J."/>
            <person name="del Toro C."/>
            <person name="Ryder H.F."/>
            <person name="Williamson S.C."/>
            <person name="Barbeau R.A."/>
            <person name="Hamilton E.P."/>
            <person name="Orias E."/>
        </authorList>
    </citation>
    <scope>NUCLEOTIDE SEQUENCE [LARGE SCALE GENOMIC DNA]</scope>
    <source>
        <strain evidence="4">SB210</strain>
    </source>
</reference>
<dbReference type="GeneID" id="7840351"/>
<dbReference type="InParanoid" id="Q23CJ2"/>
<dbReference type="KEGG" id="tet:TTHERM_00856670"/>
<dbReference type="HOGENOM" id="CLU_580751_0_0_1"/>
<sequence length="471" mass="54927">MDSQFNSADLLFEVQNCTLYDVTNEKAIFIHNSPIAVYEIKEQKIVFIKMNNWEYCFQKEIPVLKQIVYEQIMYIFPSMAGNYGLLFQRGVNQDLVDLFENFLENNSDFVVGTTEKQMVEDSSDSSSDDDDQVQCNQQNQNQNQQPKSNEKKQLRGEKIRNGLINLGERVAKRIEKRKERIINRISRPRYIQIRPETLERIRKLRIFSDRIFKVSKDVLNGMINVSKKIMSKLANKIGDTKIGKRIKKNRVYCDFKEALKNGIKSIAAVYDGMIEAKHLVQLALQDAVTGIVAAKYGEQAGQLTNDLLGIRMNYQQMHHIEQYVKQDQAKQIIGVEAHHHHQNGNHSQPSHQNHNSNQQNYNQLNQMNNQHGINIHNQHPANNQNLNNPNNVYQRQNMNAGQYQNNNQNINQNQGFYPQPVNNINPQYNQQPQNNFNTPQINQNYKQNNQNPYQNNMQGQQFNQQCYPMQK</sequence>
<dbReference type="Proteomes" id="UP000009168">
    <property type="component" value="Unassembled WGS sequence"/>
</dbReference>
<dbReference type="OrthoDB" id="299998at2759"/>
<dbReference type="InterPro" id="IPR045036">
    <property type="entry name" value="Spartin-like"/>
</dbReference>
<evidence type="ECO:0000313" key="4">
    <source>
        <dbReference type="Proteomes" id="UP000009168"/>
    </source>
</evidence>
<protein>
    <submittedName>
        <fullName evidence="3">Senescence-associated protein</fullName>
    </submittedName>
</protein>
<feature type="compositionally biased region" description="Low complexity" evidence="1">
    <location>
        <begin position="133"/>
        <end position="147"/>
    </location>
</feature>
<feature type="domain" description="Senescence" evidence="2">
    <location>
        <begin position="156"/>
        <end position="315"/>
    </location>
</feature>
<feature type="region of interest" description="Disordered" evidence="1">
    <location>
        <begin position="340"/>
        <end position="360"/>
    </location>
</feature>
<keyword evidence="4" id="KW-1185">Reference proteome</keyword>
<organism evidence="3 4">
    <name type="scientific">Tetrahymena thermophila (strain SB210)</name>
    <dbReference type="NCBI Taxonomy" id="312017"/>
    <lineage>
        <taxon>Eukaryota</taxon>
        <taxon>Sar</taxon>
        <taxon>Alveolata</taxon>
        <taxon>Ciliophora</taxon>
        <taxon>Intramacronucleata</taxon>
        <taxon>Oligohymenophorea</taxon>
        <taxon>Hymenostomatida</taxon>
        <taxon>Tetrahymenina</taxon>
        <taxon>Tetrahymenidae</taxon>
        <taxon>Tetrahymena</taxon>
    </lineage>
</organism>
<feature type="compositionally biased region" description="Low complexity" evidence="1">
    <location>
        <begin position="344"/>
        <end position="360"/>
    </location>
</feature>
<dbReference type="RefSeq" id="XP_001014533.1">
    <property type="nucleotide sequence ID" value="XM_001014533.1"/>
</dbReference>
<feature type="region of interest" description="Disordered" evidence="1">
    <location>
        <begin position="116"/>
        <end position="154"/>
    </location>
</feature>
<proteinExistence type="predicted"/>
<dbReference type="EMBL" id="GG662716">
    <property type="protein sequence ID" value="EAR94288.1"/>
    <property type="molecule type" value="Genomic_DNA"/>
</dbReference>
<evidence type="ECO:0000313" key="3">
    <source>
        <dbReference type="EMBL" id="EAR94288.1"/>
    </source>
</evidence>